<dbReference type="EMBL" id="VSRR010008593">
    <property type="protein sequence ID" value="MPC48989.1"/>
    <property type="molecule type" value="Genomic_DNA"/>
</dbReference>
<organism evidence="1 2">
    <name type="scientific">Portunus trituberculatus</name>
    <name type="common">Swimming crab</name>
    <name type="synonym">Neptunus trituberculatus</name>
    <dbReference type="NCBI Taxonomy" id="210409"/>
    <lineage>
        <taxon>Eukaryota</taxon>
        <taxon>Metazoa</taxon>
        <taxon>Ecdysozoa</taxon>
        <taxon>Arthropoda</taxon>
        <taxon>Crustacea</taxon>
        <taxon>Multicrustacea</taxon>
        <taxon>Malacostraca</taxon>
        <taxon>Eumalacostraca</taxon>
        <taxon>Eucarida</taxon>
        <taxon>Decapoda</taxon>
        <taxon>Pleocyemata</taxon>
        <taxon>Brachyura</taxon>
        <taxon>Eubrachyura</taxon>
        <taxon>Portunoidea</taxon>
        <taxon>Portunidae</taxon>
        <taxon>Portuninae</taxon>
        <taxon>Portunus</taxon>
    </lineage>
</organism>
<dbReference type="Proteomes" id="UP000324222">
    <property type="component" value="Unassembled WGS sequence"/>
</dbReference>
<protein>
    <submittedName>
        <fullName evidence="1">Uncharacterized protein</fullName>
    </submittedName>
</protein>
<dbReference type="AlphaFoldDB" id="A0A5B7FUI4"/>
<reference evidence="1 2" key="1">
    <citation type="submission" date="2019-05" db="EMBL/GenBank/DDBJ databases">
        <title>Another draft genome of Portunus trituberculatus and its Hox gene families provides insights of decapod evolution.</title>
        <authorList>
            <person name="Jeong J.-H."/>
            <person name="Song I."/>
            <person name="Kim S."/>
            <person name="Choi T."/>
            <person name="Kim D."/>
            <person name="Ryu S."/>
            <person name="Kim W."/>
        </authorList>
    </citation>
    <scope>NUCLEOTIDE SEQUENCE [LARGE SCALE GENOMIC DNA]</scope>
    <source>
        <tissue evidence="1">Muscle</tissue>
    </source>
</reference>
<comment type="caution">
    <text evidence="1">The sequence shown here is derived from an EMBL/GenBank/DDBJ whole genome shotgun (WGS) entry which is preliminary data.</text>
</comment>
<sequence length="89" mass="9888">MTLKPAAKIKWETRNEMEMQVVKCGVVWCGVCGVVWCGVAQCGVVRSCRSGKASLTEEQQEETAQARVRRAKEELLAGHVYTEELCQGE</sequence>
<proteinExistence type="predicted"/>
<evidence type="ECO:0000313" key="2">
    <source>
        <dbReference type="Proteomes" id="UP000324222"/>
    </source>
</evidence>
<name>A0A5B7FUI4_PORTR</name>
<accession>A0A5B7FUI4</accession>
<keyword evidence="2" id="KW-1185">Reference proteome</keyword>
<gene>
    <name evidence="1" type="ORF">E2C01_042776</name>
</gene>
<evidence type="ECO:0000313" key="1">
    <source>
        <dbReference type="EMBL" id="MPC48989.1"/>
    </source>
</evidence>